<reference evidence="2" key="1">
    <citation type="submission" date="2023-07" db="EMBL/GenBank/DDBJ databases">
        <title>A collection of bacterial strains from the Burkholderia cepacia Research Laboratory and Repository.</title>
        <authorList>
            <person name="Lipuma J."/>
            <person name="Spilker T."/>
            <person name="Caverly L."/>
        </authorList>
    </citation>
    <scope>NUCLEOTIDE SEQUENCE</scope>
    <source>
        <strain evidence="2">AU42020</strain>
    </source>
</reference>
<sequence>MQVTRYINDLAVRVRKAMIARDFDSLAIIDREAHLVATELAGKKLDHAACSALILLAASHREATKMLEDELQALTSEMMRVSERRAGCRAYARQGGEFDA</sequence>
<keyword evidence="3" id="KW-1185">Reference proteome</keyword>
<protein>
    <submittedName>
        <fullName evidence="2">Uncharacterized protein</fullName>
    </submittedName>
</protein>
<proteinExistence type="predicted"/>
<dbReference type="Proteomes" id="UP001171606">
    <property type="component" value="Unassembled WGS sequence"/>
</dbReference>
<comment type="caution">
    <text evidence="2">The sequence shown here is derived from an EMBL/GenBank/DDBJ whole genome shotgun (WGS) entry which is preliminary data.</text>
</comment>
<accession>A0ABT8PHU9</accession>
<keyword evidence="1" id="KW-0175">Coiled coil</keyword>
<organism evidence="2 3">
    <name type="scientific">Burkholderia metallica</name>
    <dbReference type="NCBI Taxonomy" id="488729"/>
    <lineage>
        <taxon>Bacteria</taxon>
        <taxon>Pseudomonadati</taxon>
        <taxon>Pseudomonadota</taxon>
        <taxon>Betaproteobacteria</taxon>
        <taxon>Burkholderiales</taxon>
        <taxon>Burkholderiaceae</taxon>
        <taxon>Burkholderia</taxon>
        <taxon>Burkholderia cepacia complex</taxon>
    </lineage>
</organism>
<name>A0ABT8PHU9_9BURK</name>
<evidence type="ECO:0000313" key="2">
    <source>
        <dbReference type="EMBL" id="MDN7934695.1"/>
    </source>
</evidence>
<dbReference type="EMBL" id="JAUJSQ010000011">
    <property type="protein sequence ID" value="MDN7934695.1"/>
    <property type="molecule type" value="Genomic_DNA"/>
</dbReference>
<evidence type="ECO:0000313" key="3">
    <source>
        <dbReference type="Proteomes" id="UP001171606"/>
    </source>
</evidence>
<feature type="coiled-coil region" evidence="1">
    <location>
        <begin position="57"/>
        <end position="84"/>
    </location>
</feature>
<gene>
    <name evidence="2" type="ORF">QZM52_25795</name>
</gene>
<dbReference type="RefSeq" id="WP_301756780.1">
    <property type="nucleotide sequence ID" value="NZ_JAUJSQ010000011.1"/>
</dbReference>
<evidence type="ECO:0000256" key="1">
    <source>
        <dbReference type="SAM" id="Coils"/>
    </source>
</evidence>